<dbReference type="PANTHER" id="PTHR14787:SF1">
    <property type="entry name" value="ATPASE PAAT"/>
    <property type="match status" value="1"/>
</dbReference>
<dbReference type="EMBL" id="HACG01017308">
    <property type="protein sequence ID" value="CEK64173.1"/>
    <property type="molecule type" value="Transcribed_RNA"/>
</dbReference>
<protein>
    <submittedName>
        <fullName evidence="1">Uncharacterized protein</fullName>
    </submittedName>
</protein>
<dbReference type="InterPro" id="IPR028043">
    <property type="entry name" value="PAAT-like"/>
</dbReference>
<reference evidence="1" key="1">
    <citation type="submission" date="2014-12" db="EMBL/GenBank/DDBJ databases">
        <title>Insight into the proteome of Arion vulgaris.</title>
        <authorList>
            <person name="Aradska J."/>
            <person name="Bulat T."/>
            <person name="Smidak R."/>
            <person name="Sarate P."/>
            <person name="Gangsoo J."/>
            <person name="Sialana F."/>
            <person name="Bilban M."/>
            <person name="Lubec G."/>
        </authorList>
    </citation>
    <scope>NUCLEOTIDE SEQUENCE</scope>
    <source>
        <tissue evidence="1">Skin</tissue>
    </source>
</reference>
<proteinExistence type="predicted"/>
<evidence type="ECO:0000313" key="1">
    <source>
        <dbReference type="EMBL" id="CEK64173.1"/>
    </source>
</evidence>
<organism evidence="1">
    <name type="scientific">Arion vulgaris</name>
    <dbReference type="NCBI Taxonomy" id="1028688"/>
    <lineage>
        <taxon>Eukaryota</taxon>
        <taxon>Metazoa</taxon>
        <taxon>Spiralia</taxon>
        <taxon>Lophotrochozoa</taxon>
        <taxon>Mollusca</taxon>
        <taxon>Gastropoda</taxon>
        <taxon>Heterobranchia</taxon>
        <taxon>Euthyneura</taxon>
        <taxon>Panpulmonata</taxon>
        <taxon>Eupulmonata</taxon>
        <taxon>Stylommatophora</taxon>
        <taxon>Helicina</taxon>
        <taxon>Arionoidea</taxon>
        <taxon>Arionidae</taxon>
        <taxon>Arion</taxon>
    </lineage>
</organism>
<dbReference type="AlphaFoldDB" id="A0A0B6Z6L2"/>
<dbReference type="PANTHER" id="PTHR14787">
    <property type="entry name" value="C10ORF188 FAMILY MEMBER"/>
    <property type="match status" value="1"/>
</dbReference>
<feature type="non-terminal residue" evidence="1">
    <location>
        <position position="226"/>
    </location>
</feature>
<gene>
    <name evidence="1" type="primary">ORF50845</name>
</gene>
<accession>A0A0B6Z6L2</accession>
<dbReference type="Pfam" id="PF14958">
    <property type="entry name" value="PAAT-like"/>
    <property type="match status" value="1"/>
</dbReference>
<sequence>VSESRTLEISNDIDGYIETVRGKELNKDSPNVGGVLYFCKCHFKTSYTNLNVKFLSLGERTSFYLHSLVVNISRDVVGKPQQIKGTFDINKLKKDVDAMGDAVSDRAKELLITMEQFKQNKQKNLEDLMPFHQHTKQQPLTSSTVPDFSSIMSSMLQTGALKSLLGGSHTEKKSTDIKGVDMYKMLQTVCGNVTSMRTAALCTENEHLNTVTSPDSGLDCTSHDTD</sequence>
<feature type="non-terminal residue" evidence="1">
    <location>
        <position position="1"/>
    </location>
</feature>
<name>A0A0B6Z6L2_9EUPU</name>